<feature type="domain" description="OmpA-like" evidence="5">
    <location>
        <begin position="198"/>
        <end position="314"/>
    </location>
</feature>
<evidence type="ECO:0000256" key="2">
    <source>
        <dbReference type="ARBA" id="ARBA00023136"/>
    </source>
</evidence>
<dbReference type="PANTHER" id="PTHR30329">
    <property type="entry name" value="STATOR ELEMENT OF FLAGELLAR MOTOR COMPLEX"/>
    <property type="match status" value="1"/>
</dbReference>
<evidence type="ECO:0000256" key="3">
    <source>
        <dbReference type="ARBA" id="ARBA00023237"/>
    </source>
</evidence>
<dbReference type="InterPro" id="IPR006665">
    <property type="entry name" value="OmpA-like"/>
</dbReference>
<proteinExistence type="predicted"/>
<evidence type="ECO:0000313" key="7">
    <source>
        <dbReference type="Proteomes" id="UP000188169"/>
    </source>
</evidence>
<dbReference type="CDD" id="cd07185">
    <property type="entry name" value="OmpA_C-like"/>
    <property type="match status" value="1"/>
</dbReference>
<dbReference type="Gene3D" id="3.30.1330.60">
    <property type="entry name" value="OmpA-like domain"/>
    <property type="match status" value="1"/>
</dbReference>
<dbReference type="Pfam" id="PF00691">
    <property type="entry name" value="OmpA"/>
    <property type="match status" value="1"/>
</dbReference>
<comment type="subcellular location">
    <subcellularLocation>
        <location evidence="1">Cell outer membrane</location>
    </subcellularLocation>
</comment>
<reference evidence="7" key="1">
    <citation type="submission" date="2017-02" db="EMBL/GenBank/DDBJ databases">
        <authorList>
            <person name="Mornico D."/>
        </authorList>
    </citation>
    <scope>NUCLEOTIDE SEQUENCE [LARGE SCALE GENOMIC DNA]</scope>
</reference>
<dbReference type="PROSITE" id="PS51123">
    <property type="entry name" value="OMPA_2"/>
    <property type="match status" value="1"/>
</dbReference>
<gene>
    <name evidence="6" type="primary">oprF_2</name>
    <name evidence="6" type="ORF">A1019T_01926</name>
</gene>
<dbReference type="SUPFAM" id="SSF103088">
    <property type="entry name" value="OmpA-like"/>
    <property type="match status" value="1"/>
</dbReference>
<keyword evidence="2 4" id="KW-0472">Membrane</keyword>
<dbReference type="Proteomes" id="UP000188169">
    <property type="component" value="Unassembled WGS sequence"/>
</dbReference>
<protein>
    <submittedName>
        <fullName evidence="6">Outer membrane porin F</fullName>
    </submittedName>
</protein>
<dbReference type="InterPro" id="IPR036737">
    <property type="entry name" value="OmpA-like_sf"/>
</dbReference>
<dbReference type="PRINTS" id="PR01021">
    <property type="entry name" value="OMPADOMAIN"/>
</dbReference>
<keyword evidence="3" id="KW-0998">Cell outer membrane</keyword>
<dbReference type="InterPro" id="IPR006664">
    <property type="entry name" value="OMP_bac"/>
</dbReference>
<dbReference type="EMBL" id="FUGD01000114">
    <property type="protein sequence ID" value="SJM37941.1"/>
    <property type="molecule type" value="Genomic_DNA"/>
</dbReference>
<evidence type="ECO:0000313" key="6">
    <source>
        <dbReference type="EMBL" id="SJM37941.1"/>
    </source>
</evidence>
<dbReference type="InterPro" id="IPR050330">
    <property type="entry name" value="Bact_OuterMem_StrucFunc"/>
</dbReference>
<dbReference type="RefSeq" id="WP_077449311.1">
    <property type="nucleotide sequence ID" value="NZ_FUGD01000114.1"/>
</dbReference>
<dbReference type="PROSITE" id="PS51257">
    <property type="entry name" value="PROKAR_LIPOPROTEIN"/>
    <property type="match status" value="1"/>
</dbReference>
<dbReference type="GO" id="GO:0009279">
    <property type="term" value="C:cell outer membrane"/>
    <property type="evidence" value="ECO:0007669"/>
    <property type="project" value="UniProtKB-SubCell"/>
</dbReference>
<sequence>MFNKTFVLVGTLFLTTGLIGCQSLQSSYELQNPEQQLAKQKVSWDKKGRLFESLDETVLGSSLSRVVFFRDSADSKQGGPIYLQIGPDNMFQASLKGNYYSDVVVCSGQQNIKVTSLMLDNEKVSSSSNIYNLPAQQTTYFKVSLSALNQPIIEQVAPQNAIAQLSTMLRQSYQISRVSMVCDTEPTVIEKPVIKMVAEQSERPIAYSVNFNFNTDTVADNNYSKFEGLANFINSYPKADVILEGHTDSVGSDAYNQKLSKIRAEKVKTVLVKSYAIDAERLSTVGYGETKPIDTNETEAGRLNNRRVVAIITQ</sequence>
<keyword evidence="7" id="KW-1185">Reference proteome</keyword>
<dbReference type="OrthoDB" id="6657624at2"/>
<evidence type="ECO:0000256" key="4">
    <source>
        <dbReference type="PROSITE-ProRule" id="PRU00473"/>
    </source>
</evidence>
<dbReference type="PANTHER" id="PTHR30329:SF21">
    <property type="entry name" value="LIPOPROTEIN YIAD-RELATED"/>
    <property type="match status" value="1"/>
</dbReference>
<accession>A0A1R4EHD1</accession>
<organism evidence="6 7">
    <name type="scientific">Psychrobacter pasteurii</name>
    <dbReference type="NCBI Taxonomy" id="1945520"/>
    <lineage>
        <taxon>Bacteria</taxon>
        <taxon>Pseudomonadati</taxon>
        <taxon>Pseudomonadota</taxon>
        <taxon>Gammaproteobacteria</taxon>
        <taxon>Moraxellales</taxon>
        <taxon>Moraxellaceae</taxon>
        <taxon>Psychrobacter</taxon>
    </lineage>
</organism>
<evidence type="ECO:0000259" key="5">
    <source>
        <dbReference type="PROSITE" id="PS51123"/>
    </source>
</evidence>
<dbReference type="AlphaFoldDB" id="A0A1R4EHD1"/>
<evidence type="ECO:0000256" key="1">
    <source>
        <dbReference type="ARBA" id="ARBA00004442"/>
    </source>
</evidence>
<dbReference type="STRING" id="1945520.A1019T_01926"/>
<name>A0A1R4EHD1_9GAMM</name>